<keyword evidence="2" id="KW-1185">Reference proteome</keyword>
<dbReference type="EMBL" id="CAJFCW020000001">
    <property type="protein sequence ID" value="CAG9085298.1"/>
    <property type="molecule type" value="Genomic_DNA"/>
</dbReference>
<comment type="caution">
    <text evidence="1">The sequence shown here is derived from an EMBL/GenBank/DDBJ whole genome shotgun (WGS) entry which is preliminary data.</text>
</comment>
<dbReference type="Proteomes" id="UP000783686">
    <property type="component" value="Unassembled WGS sequence"/>
</dbReference>
<dbReference type="EMBL" id="CAJFDH010000001">
    <property type="protein sequence ID" value="CAD5207353.1"/>
    <property type="molecule type" value="Genomic_DNA"/>
</dbReference>
<dbReference type="PANTHER" id="PTHR11440">
    <property type="entry name" value="LECITHIN-CHOLESTEROL ACYLTRANSFERASE-RELATED"/>
    <property type="match status" value="1"/>
</dbReference>
<name>A0A811JV32_9BILA</name>
<gene>
    <name evidence="1" type="ORF">BOKJ2_LOCUS2037</name>
</gene>
<dbReference type="OrthoDB" id="190846at2759"/>
<dbReference type="GO" id="GO:0008374">
    <property type="term" value="F:O-acyltransferase activity"/>
    <property type="evidence" value="ECO:0007669"/>
    <property type="project" value="InterPro"/>
</dbReference>
<reference evidence="1" key="1">
    <citation type="submission" date="2020-09" db="EMBL/GenBank/DDBJ databases">
        <authorList>
            <person name="Kikuchi T."/>
        </authorList>
    </citation>
    <scope>NUCLEOTIDE SEQUENCE</scope>
    <source>
        <strain evidence="1">SH1</strain>
    </source>
</reference>
<organism evidence="1 2">
    <name type="scientific">Bursaphelenchus okinawaensis</name>
    <dbReference type="NCBI Taxonomy" id="465554"/>
    <lineage>
        <taxon>Eukaryota</taxon>
        <taxon>Metazoa</taxon>
        <taxon>Ecdysozoa</taxon>
        <taxon>Nematoda</taxon>
        <taxon>Chromadorea</taxon>
        <taxon>Rhabditida</taxon>
        <taxon>Tylenchina</taxon>
        <taxon>Tylenchomorpha</taxon>
        <taxon>Aphelenchoidea</taxon>
        <taxon>Aphelenchoididae</taxon>
        <taxon>Bursaphelenchus</taxon>
    </lineage>
</organism>
<accession>A0A811JV32</accession>
<evidence type="ECO:0000313" key="2">
    <source>
        <dbReference type="Proteomes" id="UP000614601"/>
    </source>
</evidence>
<evidence type="ECO:0000313" key="1">
    <source>
        <dbReference type="EMBL" id="CAD5207353.1"/>
    </source>
</evidence>
<sequence>MGNNVLKYFLNNIVDQAWTDKYIKTFISLAGPWGGSVVAAKGLASGYNMGMPQYLVHSLELRQVLRSWSSTHFLMPSAELWSKDEFIMSTVNKNYSIHDIEAFFNDVNFTEGYQQYQKAKEGTTFDPPGVDIHCIYTLSQPTTSVMMWGEGQWPDTQPADGYGGGDLSVNARSLEYCKKWIGNNKEKEVS</sequence>
<proteinExistence type="predicted"/>
<dbReference type="Pfam" id="PF02450">
    <property type="entry name" value="LCAT"/>
    <property type="match status" value="2"/>
</dbReference>
<dbReference type="GO" id="GO:0006629">
    <property type="term" value="P:lipid metabolic process"/>
    <property type="evidence" value="ECO:0007669"/>
    <property type="project" value="InterPro"/>
</dbReference>
<dbReference type="InterPro" id="IPR029058">
    <property type="entry name" value="AB_hydrolase_fold"/>
</dbReference>
<protein>
    <submittedName>
        <fullName evidence="1">Uncharacterized protein</fullName>
    </submittedName>
</protein>
<dbReference type="Proteomes" id="UP000614601">
    <property type="component" value="Unassembled WGS sequence"/>
</dbReference>
<dbReference type="AlphaFoldDB" id="A0A811JV32"/>
<dbReference type="InterPro" id="IPR003386">
    <property type="entry name" value="LACT/PDAT_acylTrfase"/>
</dbReference>
<dbReference type="Gene3D" id="3.40.50.1820">
    <property type="entry name" value="alpha/beta hydrolase"/>
    <property type="match status" value="1"/>
</dbReference>
<dbReference type="SUPFAM" id="SSF53474">
    <property type="entry name" value="alpha/beta-Hydrolases"/>
    <property type="match status" value="1"/>
</dbReference>